<keyword evidence="1" id="KW-0732">Signal</keyword>
<proteinExistence type="predicted"/>
<feature type="signal peptide" evidence="1">
    <location>
        <begin position="1"/>
        <end position="32"/>
    </location>
</feature>
<evidence type="ECO:0000313" key="2">
    <source>
        <dbReference type="EMBL" id="MBW9093023.1"/>
    </source>
</evidence>
<dbReference type="EMBL" id="JAEUAW010000003">
    <property type="protein sequence ID" value="MBW9093023.1"/>
    <property type="molecule type" value="Genomic_DNA"/>
</dbReference>
<keyword evidence="3" id="KW-1185">Reference proteome</keyword>
<comment type="caution">
    <text evidence="2">The sequence shown here is derived from an EMBL/GenBank/DDBJ whole genome shotgun (WGS) entry which is preliminary data.</text>
</comment>
<protein>
    <submittedName>
        <fullName evidence="2">Hemagglutinin</fullName>
    </submittedName>
</protein>
<feature type="chain" id="PRO_5046938036" evidence="1">
    <location>
        <begin position="33"/>
        <end position="624"/>
    </location>
</feature>
<sequence length="624" mass="63141">MRKGMRQRALAAGITGCLVVGVIVGAASAASAAVIGPYNIDGNVPDAGATSYTDPNGNTKELGPLNSSTTKIGVIHKDALPTLDLTNPNAQVDLNQVWLATQRVSSKDYLYFAWQRDKETGSGFIAYEFMKNAAPAACAYGTATDAQLIAGCNPWANRQAGDFMILWDQQGGSTKLYVRTWSGTAPNLTLSPLSELPAGTYDAKYSGDGFRGEAAINLTDNGMGSGGSCLAFANVIPSTVTGNSDTADYKDTVLQRISLSNCTSKTETVASTAAGTPLGSTVSIGTGVVEVKDVATVTAVGGNSVPGGSVAFSLCKTSAGACIPTTVTAVGTVALTNGSATSPSAWVTSAGTYCWHAVYGGDAAQNIPGSSDDGTNECFTVTPVTPTLSTTASEDVVLGNAVSDQAVLAGTATQPTANIIETSAPQNLTPAGGNIVFTAYGPGDVCSGTPAYTSGEVGVSGDNTYANSPAFVPTEPGTYHWVAVYSGSSPNTNGVTHNADCSDGNEDVTVSTVPSSMTTAQTWVPNDSATVSAAAGGNVKGTLTFSLFATNNCAGAVLYTTTASLDGPSPQTGSTANTTAVTASGEYSWQVSYHSDNPAQRHIAASCHETSSLTIANGGTATSD</sequence>
<evidence type="ECO:0000256" key="1">
    <source>
        <dbReference type="SAM" id="SignalP"/>
    </source>
</evidence>
<gene>
    <name evidence="2" type="ORF">JNB62_04955</name>
</gene>
<name>A0ABS7HM95_9MICO</name>
<evidence type="ECO:0000313" key="3">
    <source>
        <dbReference type="Proteomes" id="UP001196843"/>
    </source>
</evidence>
<dbReference type="RefSeq" id="WP_220299750.1">
    <property type="nucleotide sequence ID" value="NZ_JAEUAW010000003.1"/>
</dbReference>
<reference evidence="2 3" key="1">
    <citation type="journal article" date="2021" name="MBio">
        <title>Poor Competitiveness of Bradyrhizobium in Pigeon Pea Root Colonization in Indian Soils.</title>
        <authorList>
            <person name="Chalasani D."/>
            <person name="Basu A."/>
            <person name="Pullabhotla S.V.S.R.N."/>
            <person name="Jorrin B."/>
            <person name="Neal A.L."/>
            <person name="Poole P.S."/>
            <person name="Podile A.R."/>
            <person name="Tkacz A."/>
        </authorList>
    </citation>
    <scope>NUCLEOTIDE SEQUENCE [LARGE SCALE GENOMIC DNA]</scope>
    <source>
        <strain evidence="2 3">HU14</strain>
    </source>
</reference>
<organism evidence="2 3">
    <name type="scientific">Microbacterium jejuense</name>
    <dbReference type="NCBI Taxonomy" id="1263637"/>
    <lineage>
        <taxon>Bacteria</taxon>
        <taxon>Bacillati</taxon>
        <taxon>Actinomycetota</taxon>
        <taxon>Actinomycetes</taxon>
        <taxon>Micrococcales</taxon>
        <taxon>Microbacteriaceae</taxon>
        <taxon>Microbacterium</taxon>
    </lineage>
</organism>
<accession>A0ABS7HM95</accession>
<dbReference type="Proteomes" id="UP001196843">
    <property type="component" value="Unassembled WGS sequence"/>
</dbReference>